<comment type="caution">
    <text evidence="2">The sequence shown here is derived from an EMBL/GenBank/DDBJ whole genome shotgun (WGS) entry which is preliminary data.</text>
</comment>
<evidence type="ECO:0000313" key="3">
    <source>
        <dbReference type="Proteomes" id="UP001157017"/>
    </source>
</evidence>
<reference evidence="3" key="1">
    <citation type="journal article" date="2019" name="Int. J. Syst. Evol. Microbiol.">
        <title>The Global Catalogue of Microorganisms (GCM) 10K type strain sequencing project: providing services to taxonomists for standard genome sequencing and annotation.</title>
        <authorList>
            <consortium name="The Broad Institute Genomics Platform"/>
            <consortium name="The Broad Institute Genome Sequencing Center for Infectious Disease"/>
            <person name="Wu L."/>
            <person name="Ma J."/>
        </authorList>
    </citation>
    <scope>NUCLEOTIDE SEQUENCE [LARGE SCALE GENOMIC DNA]</scope>
    <source>
        <strain evidence="3">NBRC 108730</strain>
    </source>
</reference>
<keyword evidence="1" id="KW-0812">Transmembrane</keyword>
<keyword evidence="1" id="KW-0472">Membrane</keyword>
<name>A0ABQ6JH13_9ACTN</name>
<dbReference type="InterPro" id="IPR025101">
    <property type="entry name" value="DUF4012"/>
</dbReference>
<dbReference type="Proteomes" id="UP001157017">
    <property type="component" value="Unassembled WGS sequence"/>
</dbReference>
<organism evidence="2 3">
    <name type="scientific">Angustibacter aerolatus</name>
    <dbReference type="NCBI Taxonomy" id="1162965"/>
    <lineage>
        <taxon>Bacteria</taxon>
        <taxon>Bacillati</taxon>
        <taxon>Actinomycetota</taxon>
        <taxon>Actinomycetes</taxon>
        <taxon>Kineosporiales</taxon>
        <taxon>Kineosporiaceae</taxon>
    </lineage>
</organism>
<evidence type="ECO:0000313" key="2">
    <source>
        <dbReference type="EMBL" id="GMA86192.1"/>
    </source>
</evidence>
<sequence length="295" mass="30522">MQATQLDLADDEDLDTRRRPAARVAVRVVLLLLLLLVVVLAVEAVVAGLSLRSARDDGDRVQAALSAGDVGAAGDGVVSLSRHLGRADTALSGPHWVLPEALPVVGDDLKAVRRTVSALHDTVDGTVDPLLGVVGTLQDTARREDGSIDTDRFAVLSADVARAAPPARRSAAAVDEINLQGVAEPLRQPLGRARDAVDLVNDAVETSRNGLVVATALLGADHRTSMLVGVQNLSEARGSGGLVGALALTSADKGHLEPTTTDVNDSLVRFNTPSDEPAPRPGEACTARTCATCAT</sequence>
<gene>
    <name evidence="2" type="ORF">GCM10025868_14420</name>
</gene>
<keyword evidence="1" id="KW-1133">Transmembrane helix</keyword>
<dbReference type="EMBL" id="BSUZ01000001">
    <property type="protein sequence ID" value="GMA86192.1"/>
    <property type="molecule type" value="Genomic_DNA"/>
</dbReference>
<evidence type="ECO:0008006" key="4">
    <source>
        <dbReference type="Google" id="ProtNLM"/>
    </source>
</evidence>
<keyword evidence="3" id="KW-1185">Reference proteome</keyword>
<dbReference type="Pfam" id="PF13196">
    <property type="entry name" value="DUF4012"/>
    <property type="match status" value="1"/>
</dbReference>
<evidence type="ECO:0000256" key="1">
    <source>
        <dbReference type="SAM" id="Phobius"/>
    </source>
</evidence>
<feature type="transmembrane region" description="Helical" evidence="1">
    <location>
        <begin position="24"/>
        <end position="51"/>
    </location>
</feature>
<protein>
    <recommendedName>
        <fullName evidence="4">Nitrate/nitrite sensing protein domain-containing protein</fullName>
    </recommendedName>
</protein>
<proteinExistence type="predicted"/>
<accession>A0ABQ6JH13</accession>